<protein>
    <recommendedName>
        <fullName evidence="7">Nudix hydrolase domain-containing protein</fullName>
    </recommendedName>
</protein>
<dbReference type="PANTHER" id="PTHR12992">
    <property type="entry name" value="NUDIX HYDROLASE"/>
    <property type="match status" value="1"/>
</dbReference>
<dbReference type="STRING" id="1160509.A0A3N4INC0"/>
<keyword evidence="5" id="KW-0460">Magnesium</keyword>
<feature type="domain" description="Nudix hydrolase" evidence="7">
    <location>
        <begin position="42"/>
        <end position="213"/>
    </location>
</feature>
<evidence type="ECO:0000256" key="1">
    <source>
        <dbReference type="ARBA" id="ARBA00001936"/>
    </source>
</evidence>
<evidence type="ECO:0000256" key="5">
    <source>
        <dbReference type="ARBA" id="ARBA00022842"/>
    </source>
</evidence>
<dbReference type="InterPro" id="IPR045121">
    <property type="entry name" value="CoAse"/>
</dbReference>
<dbReference type="GO" id="GO:0046872">
    <property type="term" value="F:metal ion binding"/>
    <property type="evidence" value="ECO:0007669"/>
    <property type="project" value="UniProtKB-KW"/>
</dbReference>
<dbReference type="GO" id="GO:0015938">
    <property type="term" value="P:coenzyme A catabolic process"/>
    <property type="evidence" value="ECO:0007669"/>
    <property type="project" value="TreeGrafter"/>
</dbReference>
<accession>A0A3N4INC0</accession>
<dbReference type="GO" id="GO:0010945">
    <property type="term" value="F:coenzyme A diphosphatase activity"/>
    <property type="evidence" value="ECO:0007669"/>
    <property type="project" value="InterPro"/>
</dbReference>
<organism evidence="8 9">
    <name type="scientific">Ascobolus immersus RN42</name>
    <dbReference type="NCBI Taxonomy" id="1160509"/>
    <lineage>
        <taxon>Eukaryota</taxon>
        <taxon>Fungi</taxon>
        <taxon>Dikarya</taxon>
        <taxon>Ascomycota</taxon>
        <taxon>Pezizomycotina</taxon>
        <taxon>Pezizomycetes</taxon>
        <taxon>Pezizales</taxon>
        <taxon>Ascobolaceae</taxon>
        <taxon>Ascobolus</taxon>
    </lineage>
</organism>
<dbReference type="EMBL" id="ML119648">
    <property type="protein sequence ID" value="RPA86917.1"/>
    <property type="molecule type" value="Genomic_DNA"/>
</dbReference>
<dbReference type="InterPro" id="IPR020084">
    <property type="entry name" value="NUDIX_hydrolase_CS"/>
</dbReference>
<evidence type="ECO:0000313" key="9">
    <source>
        <dbReference type="Proteomes" id="UP000275078"/>
    </source>
</evidence>
<evidence type="ECO:0000256" key="2">
    <source>
        <dbReference type="ARBA" id="ARBA00001946"/>
    </source>
</evidence>
<name>A0A3N4INC0_ASCIM</name>
<dbReference type="PANTHER" id="PTHR12992:SF24">
    <property type="entry name" value="PEROXISOMAL COENZYME A DIPHOSPHATASE NUDT7"/>
    <property type="match status" value="1"/>
</dbReference>
<comment type="cofactor">
    <cofactor evidence="1">
        <name>Mn(2+)</name>
        <dbReference type="ChEBI" id="CHEBI:29035"/>
    </cofactor>
</comment>
<evidence type="ECO:0000256" key="4">
    <source>
        <dbReference type="ARBA" id="ARBA00022801"/>
    </source>
</evidence>
<dbReference type="Proteomes" id="UP000275078">
    <property type="component" value="Unassembled WGS sequence"/>
</dbReference>
<keyword evidence="4" id="KW-0378">Hydrolase</keyword>
<gene>
    <name evidence="8" type="ORF">BJ508DRAFT_372629</name>
</gene>
<dbReference type="SUPFAM" id="SSF55811">
    <property type="entry name" value="Nudix"/>
    <property type="match status" value="1"/>
</dbReference>
<reference evidence="8 9" key="1">
    <citation type="journal article" date="2018" name="Nat. Ecol. Evol.">
        <title>Pezizomycetes genomes reveal the molecular basis of ectomycorrhizal truffle lifestyle.</title>
        <authorList>
            <person name="Murat C."/>
            <person name="Payen T."/>
            <person name="Noel B."/>
            <person name="Kuo A."/>
            <person name="Morin E."/>
            <person name="Chen J."/>
            <person name="Kohler A."/>
            <person name="Krizsan K."/>
            <person name="Balestrini R."/>
            <person name="Da Silva C."/>
            <person name="Montanini B."/>
            <person name="Hainaut M."/>
            <person name="Levati E."/>
            <person name="Barry K.W."/>
            <person name="Belfiori B."/>
            <person name="Cichocki N."/>
            <person name="Clum A."/>
            <person name="Dockter R.B."/>
            <person name="Fauchery L."/>
            <person name="Guy J."/>
            <person name="Iotti M."/>
            <person name="Le Tacon F."/>
            <person name="Lindquist E.A."/>
            <person name="Lipzen A."/>
            <person name="Malagnac F."/>
            <person name="Mello A."/>
            <person name="Molinier V."/>
            <person name="Miyauchi S."/>
            <person name="Poulain J."/>
            <person name="Riccioni C."/>
            <person name="Rubini A."/>
            <person name="Sitrit Y."/>
            <person name="Splivallo R."/>
            <person name="Traeger S."/>
            <person name="Wang M."/>
            <person name="Zifcakova L."/>
            <person name="Wipf D."/>
            <person name="Zambonelli A."/>
            <person name="Paolocci F."/>
            <person name="Nowrousian M."/>
            <person name="Ottonello S."/>
            <person name="Baldrian P."/>
            <person name="Spatafora J.W."/>
            <person name="Henrissat B."/>
            <person name="Nagy L.G."/>
            <person name="Aury J.M."/>
            <person name="Wincker P."/>
            <person name="Grigoriev I.V."/>
            <person name="Bonfante P."/>
            <person name="Martin F.M."/>
        </authorList>
    </citation>
    <scope>NUCLEOTIDE SEQUENCE [LARGE SCALE GENOMIC DNA]</scope>
    <source>
        <strain evidence="8 9">RN42</strain>
    </source>
</reference>
<dbReference type="PROSITE" id="PS51462">
    <property type="entry name" value="NUDIX"/>
    <property type="match status" value="1"/>
</dbReference>
<sequence length="380" mass="41843">MQPDTKLHIMPPSQFSQVSLAALHRLASHKPPPTLHSTIPAPSRASVLLLLYPSRTGTLRVVLTQRSSHLRSFPNQVALPGGHAEPGETAFQTARREAWEEIGLPLGKEFWVRRNGSRSVLEGEQHERGDDHLDGKGRDGRIRMRIEELGELECNVARNGKVVRPCVAVMYPILSSTAPGSILDVSSTHTLPHDGAPAPTTPTSRRMSSIQQKKEGFVETIDLDSLLLPHLQENGEVSNVFTSDLLRFLQRGEGYKSTRARLFNGQEWIMHEFKVSKASSTTGFIPARSTTNNIVKAKTTSKTDVQPPMGAGGEDYYNVWGMTARILVDAARIAFGREPEFSYVKEVGMEKLVEHLVETGKVKGTDIFKGGEKAASPPKL</sequence>
<evidence type="ECO:0000256" key="6">
    <source>
        <dbReference type="ARBA" id="ARBA00023211"/>
    </source>
</evidence>
<proteinExistence type="predicted"/>
<dbReference type="CDD" id="cd03426">
    <property type="entry name" value="NUDIX_CoAse_Nudt7"/>
    <property type="match status" value="1"/>
</dbReference>
<keyword evidence="9" id="KW-1185">Reference proteome</keyword>
<keyword evidence="3" id="KW-0479">Metal-binding</keyword>
<dbReference type="Gene3D" id="3.90.79.10">
    <property type="entry name" value="Nucleoside Triphosphate Pyrophosphohydrolase"/>
    <property type="match status" value="1"/>
</dbReference>
<dbReference type="PROSITE" id="PS00893">
    <property type="entry name" value="NUDIX_BOX"/>
    <property type="match status" value="1"/>
</dbReference>
<dbReference type="OrthoDB" id="206213at2759"/>
<evidence type="ECO:0000259" key="7">
    <source>
        <dbReference type="PROSITE" id="PS51462"/>
    </source>
</evidence>
<evidence type="ECO:0000256" key="3">
    <source>
        <dbReference type="ARBA" id="ARBA00022723"/>
    </source>
</evidence>
<keyword evidence="6" id="KW-0464">Manganese</keyword>
<dbReference type="Pfam" id="PF00293">
    <property type="entry name" value="NUDIX"/>
    <property type="match status" value="1"/>
</dbReference>
<dbReference type="InterPro" id="IPR000086">
    <property type="entry name" value="NUDIX_hydrolase_dom"/>
</dbReference>
<dbReference type="InterPro" id="IPR015797">
    <property type="entry name" value="NUDIX_hydrolase-like_dom_sf"/>
</dbReference>
<dbReference type="AlphaFoldDB" id="A0A3N4INC0"/>
<comment type="cofactor">
    <cofactor evidence="2">
        <name>Mg(2+)</name>
        <dbReference type="ChEBI" id="CHEBI:18420"/>
    </cofactor>
</comment>
<evidence type="ECO:0000313" key="8">
    <source>
        <dbReference type="EMBL" id="RPA86917.1"/>
    </source>
</evidence>